<reference evidence="2 3" key="1">
    <citation type="submission" date="2022-11" db="EMBL/GenBank/DDBJ databases">
        <title>Study of microbial diversity in lake waters.</title>
        <authorList>
            <person name="Zhang J."/>
        </authorList>
    </citation>
    <scope>NUCLEOTIDE SEQUENCE [LARGE SCALE GENOMIC DNA]</scope>
    <source>
        <strain evidence="2 3">DT12</strain>
    </source>
</reference>
<gene>
    <name evidence="2" type="ORF">OS242_02085</name>
</gene>
<keyword evidence="1" id="KW-0472">Membrane</keyword>
<dbReference type="Proteomes" id="UP001208017">
    <property type="component" value="Unassembled WGS sequence"/>
</dbReference>
<dbReference type="RefSeq" id="WP_267149999.1">
    <property type="nucleotide sequence ID" value="NZ_JAPMLT010000001.1"/>
</dbReference>
<feature type="transmembrane region" description="Helical" evidence="1">
    <location>
        <begin position="50"/>
        <end position="70"/>
    </location>
</feature>
<feature type="transmembrane region" description="Helical" evidence="1">
    <location>
        <begin position="6"/>
        <end position="29"/>
    </location>
</feature>
<evidence type="ECO:0000313" key="3">
    <source>
        <dbReference type="Proteomes" id="UP001208017"/>
    </source>
</evidence>
<accession>A0ABT3WVQ7</accession>
<keyword evidence="3" id="KW-1185">Reference proteome</keyword>
<evidence type="ECO:0008006" key="4">
    <source>
        <dbReference type="Google" id="ProtNLM"/>
    </source>
</evidence>
<evidence type="ECO:0000256" key="1">
    <source>
        <dbReference type="SAM" id="Phobius"/>
    </source>
</evidence>
<dbReference type="EMBL" id="JAPMLT010000001">
    <property type="protein sequence ID" value="MCX7568760.1"/>
    <property type="molecule type" value="Genomic_DNA"/>
</dbReference>
<keyword evidence="1" id="KW-1133">Transmembrane helix</keyword>
<feature type="transmembrane region" description="Helical" evidence="1">
    <location>
        <begin position="126"/>
        <end position="147"/>
    </location>
</feature>
<evidence type="ECO:0000313" key="2">
    <source>
        <dbReference type="EMBL" id="MCX7568760.1"/>
    </source>
</evidence>
<sequence>MLDTILYFLHLSGLALWLGSTVLLVILLLSVRRHLTEGNGKPVFLLSMKAVKRFVNFAALIVLVSGATLVQRLGFTHSEKPLWLSLMEQAGGMTVLLFIIVMTWMSNRAAKKLAGSQGAGEFAKLVGRYSIALSMFALATLTVVFVVSMRLV</sequence>
<comment type="caution">
    <text evidence="2">The sequence shown here is derived from an EMBL/GenBank/DDBJ whole genome shotgun (WGS) entry which is preliminary data.</text>
</comment>
<name>A0ABT3WVQ7_9BACL</name>
<proteinExistence type="predicted"/>
<organism evidence="2 3">
    <name type="scientific">Tumebacillus lacus</name>
    <dbReference type="NCBI Taxonomy" id="2995335"/>
    <lineage>
        <taxon>Bacteria</taxon>
        <taxon>Bacillati</taxon>
        <taxon>Bacillota</taxon>
        <taxon>Bacilli</taxon>
        <taxon>Bacillales</taxon>
        <taxon>Alicyclobacillaceae</taxon>
        <taxon>Tumebacillus</taxon>
    </lineage>
</organism>
<keyword evidence="1" id="KW-0812">Transmembrane</keyword>
<feature type="transmembrane region" description="Helical" evidence="1">
    <location>
        <begin position="82"/>
        <end position="105"/>
    </location>
</feature>
<protein>
    <recommendedName>
        <fullName evidence="4">Copper resistance protein D domain-containing protein</fullName>
    </recommendedName>
</protein>